<evidence type="ECO:0000256" key="1">
    <source>
        <dbReference type="ARBA" id="ARBA00022630"/>
    </source>
</evidence>
<keyword evidence="3" id="KW-0560">Oxidoreductase</keyword>
<evidence type="ECO:0000256" key="4">
    <source>
        <dbReference type="ARBA" id="ARBA00023033"/>
    </source>
</evidence>
<evidence type="ECO:0000259" key="5">
    <source>
        <dbReference type="Pfam" id="PF00296"/>
    </source>
</evidence>
<organism evidence="6 7">
    <name type="scientific">Corynebacterium suedekumii</name>
    <dbReference type="NCBI Taxonomy" id="3049801"/>
    <lineage>
        <taxon>Bacteria</taxon>
        <taxon>Bacillati</taxon>
        <taxon>Actinomycetota</taxon>
        <taxon>Actinomycetes</taxon>
        <taxon>Mycobacteriales</taxon>
        <taxon>Corynebacteriaceae</taxon>
        <taxon>Corynebacterium</taxon>
    </lineage>
</organism>
<evidence type="ECO:0000256" key="2">
    <source>
        <dbReference type="ARBA" id="ARBA00022643"/>
    </source>
</evidence>
<reference evidence="6 7" key="1">
    <citation type="submission" date="2023-05" db="EMBL/GenBank/DDBJ databases">
        <title>Corynebacterium suedekumii sp. nov. and Corynebacterium breve sp. nov. isolated from raw cow's milk.</title>
        <authorList>
            <person name="Baer M.K."/>
            <person name="Mehl L."/>
            <person name="Hellmuth R."/>
            <person name="Marke G."/>
            <person name="Lipski A."/>
        </authorList>
    </citation>
    <scope>NUCLEOTIDE SEQUENCE [LARGE SCALE GENOMIC DNA]</scope>
    <source>
        <strain evidence="6 7">LM112</strain>
    </source>
</reference>
<dbReference type="InterPro" id="IPR020020">
    <property type="entry name" value="Luciferase-type_oxidoreductase"/>
</dbReference>
<evidence type="ECO:0000313" key="6">
    <source>
        <dbReference type="EMBL" id="WIM70809.1"/>
    </source>
</evidence>
<dbReference type="RefSeq" id="WP_284875389.1">
    <property type="nucleotide sequence ID" value="NZ_CP126970.1"/>
</dbReference>
<dbReference type="InterPro" id="IPR011251">
    <property type="entry name" value="Luciferase-like_dom"/>
</dbReference>
<evidence type="ECO:0000313" key="7">
    <source>
        <dbReference type="Proteomes" id="UP001238805"/>
    </source>
</evidence>
<dbReference type="PANTHER" id="PTHR30011:SF16">
    <property type="entry name" value="C2H2 FINGER DOMAIN TRANSCRIPTION FACTOR (EUROFUNG)-RELATED"/>
    <property type="match status" value="1"/>
</dbReference>
<proteinExistence type="predicted"/>
<keyword evidence="1" id="KW-0285">Flavoprotein</keyword>
<protein>
    <submittedName>
        <fullName evidence="6">LLM class oxidoreductase</fullName>
    </submittedName>
</protein>
<accession>A0ABY8VMD1</accession>
<gene>
    <name evidence="6" type="ORF">QP029_03000</name>
</gene>
<keyword evidence="7" id="KW-1185">Reference proteome</keyword>
<dbReference type="Pfam" id="PF00296">
    <property type="entry name" value="Bac_luciferase"/>
    <property type="match status" value="1"/>
</dbReference>
<dbReference type="InterPro" id="IPR051260">
    <property type="entry name" value="Diverse_substr_monoxygenases"/>
</dbReference>
<dbReference type="NCBIfam" id="TIGR03571">
    <property type="entry name" value="lucif_BA3436"/>
    <property type="match status" value="1"/>
</dbReference>
<name>A0ABY8VMD1_9CORY</name>
<sequence length="321" mass="35128">MASPFELSDAPVTALPGYRRTFGTGRMTLGLMLPIDAGRPETPDVDPHTQIDLIRKAEAAGVAAVYLRDIPLRDPDFGDVGQVWDPFVYLGYVAASTSEIAVGTAAVVVPVRHPLHLAKEAASVDRLSGGRFLFGVATGDRSSEFPAFGVEEGDRGEVFREHLGVMNRAWTTERKGIRWSGGRMWGGDIVPKPTAVRPPLITVGSCQQSMAWNAEHSDAWLTYHRDPVTQAKYLAQWRELAGPDKPFAQSMSLDLHPDPDAPPATIKFGYRVGRNCLVQLLMDLEKMGVDHVVLGFKRGTRPAPDMLDELLEYVVPTLALS</sequence>
<dbReference type="SUPFAM" id="SSF51679">
    <property type="entry name" value="Bacterial luciferase-like"/>
    <property type="match status" value="1"/>
</dbReference>
<feature type="domain" description="Luciferase-like" evidence="5">
    <location>
        <begin position="27"/>
        <end position="241"/>
    </location>
</feature>
<dbReference type="PANTHER" id="PTHR30011">
    <property type="entry name" value="ALKANESULFONATE MONOOXYGENASE-RELATED"/>
    <property type="match status" value="1"/>
</dbReference>
<evidence type="ECO:0000256" key="3">
    <source>
        <dbReference type="ARBA" id="ARBA00023002"/>
    </source>
</evidence>
<dbReference type="Proteomes" id="UP001238805">
    <property type="component" value="Chromosome"/>
</dbReference>
<dbReference type="InterPro" id="IPR036661">
    <property type="entry name" value="Luciferase-like_sf"/>
</dbReference>
<dbReference type="EMBL" id="CP126970">
    <property type="protein sequence ID" value="WIM70809.1"/>
    <property type="molecule type" value="Genomic_DNA"/>
</dbReference>
<keyword evidence="2" id="KW-0288">FMN</keyword>
<keyword evidence="4" id="KW-0503">Monooxygenase</keyword>
<dbReference type="Gene3D" id="3.20.20.30">
    <property type="entry name" value="Luciferase-like domain"/>
    <property type="match status" value="1"/>
</dbReference>